<dbReference type="PROSITE" id="PS50082">
    <property type="entry name" value="WD_REPEATS_2"/>
    <property type="match status" value="2"/>
</dbReference>
<evidence type="ECO:0000256" key="3">
    <source>
        <dbReference type="ARBA" id="ARBA00022574"/>
    </source>
</evidence>
<evidence type="ECO:0000313" key="10">
    <source>
        <dbReference type="EMBL" id="WZN61772.1"/>
    </source>
</evidence>
<keyword evidence="5" id="KW-0697">Rotamase</keyword>
<evidence type="ECO:0000313" key="11">
    <source>
        <dbReference type="Proteomes" id="UP001472866"/>
    </source>
</evidence>
<dbReference type="GO" id="GO:0003755">
    <property type="term" value="F:peptidyl-prolyl cis-trans isomerase activity"/>
    <property type="evidence" value="ECO:0007669"/>
    <property type="project" value="UniProtKB-KW"/>
</dbReference>
<reference evidence="10 11" key="1">
    <citation type="submission" date="2024-03" db="EMBL/GenBank/DDBJ databases">
        <title>Complete genome sequence of the green alga Chloropicon roscoffensis RCC1871.</title>
        <authorList>
            <person name="Lemieux C."/>
            <person name="Pombert J.-F."/>
            <person name="Otis C."/>
            <person name="Turmel M."/>
        </authorList>
    </citation>
    <scope>NUCLEOTIDE SEQUENCE [LARGE SCALE GENOMIC DNA]</scope>
    <source>
        <strain evidence="10 11">RCC1871</strain>
    </source>
</reference>
<evidence type="ECO:0000256" key="7">
    <source>
        <dbReference type="PROSITE-ProRule" id="PRU00221"/>
    </source>
</evidence>
<dbReference type="EMBL" id="CP151504">
    <property type="protein sequence ID" value="WZN61772.1"/>
    <property type="molecule type" value="Genomic_DNA"/>
</dbReference>
<dbReference type="Pfam" id="PF00400">
    <property type="entry name" value="WD40"/>
    <property type="match status" value="3"/>
</dbReference>
<organism evidence="10 11">
    <name type="scientific">Chloropicon roscoffensis</name>
    <dbReference type="NCBI Taxonomy" id="1461544"/>
    <lineage>
        <taxon>Eukaryota</taxon>
        <taxon>Viridiplantae</taxon>
        <taxon>Chlorophyta</taxon>
        <taxon>Chloropicophyceae</taxon>
        <taxon>Chloropicales</taxon>
        <taxon>Chloropicaceae</taxon>
        <taxon>Chloropicon</taxon>
    </lineage>
</organism>
<dbReference type="SMART" id="SM00320">
    <property type="entry name" value="WD40"/>
    <property type="match status" value="5"/>
</dbReference>
<evidence type="ECO:0000256" key="4">
    <source>
        <dbReference type="ARBA" id="ARBA00022737"/>
    </source>
</evidence>
<dbReference type="InterPro" id="IPR020892">
    <property type="entry name" value="Cyclophilin-type_PPIase_CS"/>
</dbReference>
<keyword evidence="4" id="KW-0677">Repeat</keyword>
<keyword evidence="11" id="KW-1185">Reference proteome</keyword>
<feature type="repeat" description="WD" evidence="7">
    <location>
        <begin position="134"/>
        <end position="175"/>
    </location>
</feature>
<comment type="catalytic activity">
    <reaction evidence="1">
        <text>[protein]-peptidylproline (omega=180) = [protein]-peptidylproline (omega=0)</text>
        <dbReference type="Rhea" id="RHEA:16237"/>
        <dbReference type="Rhea" id="RHEA-COMP:10747"/>
        <dbReference type="Rhea" id="RHEA-COMP:10748"/>
        <dbReference type="ChEBI" id="CHEBI:83833"/>
        <dbReference type="ChEBI" id="CHEBI:83834"/>
        <dbReference type="EC" id="5.2.1.8"/>
    </reaction>
</comment>
<sequence>MAGRGSGRGNGAMSGEEEVLGEMAGPMPGPSLAEDEVEEGEEDLVGPMPGPMPGPAPEEGPRKKKRKRNLPYERTYLDALPCSQMYERSYMHRDDVTHVVCVGSRSDFVITASKDGFVKFWKKAKEGIEFVKVFRAHLTHIAAMACSVDGGLLATVSEDRTAKIFDVSNFDMISMVNLHDRPTSLCWASERAEASSQPRLAIGFASGRVHVIDHLTSTATRADGPNGKGEAVFKGHRAALAVMAYNPSADAVVSIDRSGAVEYWRAAGLGEGGDPIESFPKDVVKFEYKSDTHLFELQKAKCTALSLCVSKDGKHFACACTDSRIRLFSFATGKLRRVYDETVEASQELQDNGPQAFRLEGIDFGRRLAVEKKYQAALGRMAAEGSTNQDVVATPGAVFDDSGNFLLYSTLLGVKVVNLHTNKVVRVLGQVENTERFTYVALYQGAAQSSSSKAKLSTAIKSGSLKSLQEPDPIMFACAFKKQRFYLFTRREPEDFEDVSLGRDVFNEKPVVDDFLPEAERAGAKGKDKVAREATIFTTAGDIKVELFPDRCPRTVENWTQHSRNSYYDGVIFHRVIKGFMIQTGDPLGDGTGGESIWGQEFEDEIDRDLRFDRPYVLAMANAGPNTNGSQFFITTAACPWLDGKHTIFGRVTKGADVAYAIERVRTDDNDKPYEDVKIVNILATS</sequence>
<dbReference type="PANTHER" id="PTHR45625">
    <property type="entry name" value="PEPTIDYL-PROLYL CIS-TRANS ISOMERASE-RELATED"/>
    <property type="match status" value="1"/>
</dbReference>
<dbReference type="InterPro" id="IPR001680">
    <property type="entry name" value="WD40_rpt"/>
</dbReference>
<name>A0AAX4P741_9CHLO</name>
<keyword evidence="6 10" id="KW-0413">Isomerase</keyword>
<dbReference type="SUPFAM" id="SSF50891">
    <property type="entry name" value="Cyclophilin-like"/>
    <property type="match status" value="1"/>
</dbReference>
<accession>A0AAX4P741</accession>
<evidence type="ECO:0000256" key="1">
    <source>
        <dbReference type="ARBA" id="ARBA00000971"/>
    </source>
</evidence>
<dbReference type="PROSITE" id="PS50072">
    <property type="entry name" value="CSA_PPIASE_2"/>
    <property type="match status" value="1"/>
</dbReference>
<dbReference type="FunFam" id="2.40.100.10:FF:000003">
    <property type="entry name" value="Peptidylprolyl isomerase domain and WD repeat-containing 1"/>
    <property type="match status" value="1"/>
</dbReference>
<dbReference type="GO" id="GO:0006457">
    <property type="term" value="P:protein folding"/>
    <property type="evidence" value="ECO:0007669"/>
    <property type="project" value="InterPro"/>
</dbReference>
<feature type="compositionally biased region" description="Acidic residues" evidence="8">
    <location>
        <begin position="33"/>
        <end position="44"/>
    </location>
</feature>
<dbReference type="Gene3D" id="2.130.10.10">
    <property type="entry name" value="YVTN repeat-like/Quinoprotein amine dehydrogenase"/>
    <property type="match status" value="1"/>
</dbReference>
<feature type="compositionally biased region" description="Gly residues" evidence="8">
    <location>
        <begin position="1"/>
        <end position="12"/>
    </location>
</feature>
<dbReference type="GO" id="GO:0005634">
    <property type="term" value="C:nucleus"/>
    <property type="evidence" value="ECO:0007669"/>
    <property type="project" value="UniProtKB-ARBA"/>
</dbReference>
<dbReference type="InterPro" id="IPR036322">
    <property type="entry name" value="WD40_repeat_dom_sf"/>
</dbReference>
<dbReference type="InterPro" id="IPR029000">
    <property type="entry name" value="Cyclophilin-like_dom_sf"/>
</dbReference>
<dbReference type="InterPro" id="IPR044666">
    <property type="entry name" value="Cyclophilin_A-like"/>
</dbReference>
<dbReference type="Gene3D" id="2.40.100.10">
    <property type="entry name" value="Cyclophilin-like"/>
    <property type="match status" value="1"/>
</dbReference>
<dbReference type="PROSITE" id="PS00170">
    <property type="entry name" value="CSA_PPIASE_1"/>
    <property type="match status" value="1"/>
</dbReference>
<dbReference type="CDD" id="cd01927">
    <property type="entry name" value="cyclophilin_WD40"/>
    <property type="match status" value="1"/>
</dbReference>
<dbReference type="Pfam" id="PF00160">
    <property type="entry name" value="Pro_isomerase"/>
    <property type="match status" value="1"/>
</dbReference>
<dbReference type="PRINTS" id="PR00153">
    <property type="entry name" value="CSAPPISMRASE"/>
</dbReference>
<evidence type="ECO:0000256" key="6">
    <source>
        <dbReference type="ARBA" id="ARBA00023235"/>
    </source>
</evidence>
<dbReference type="InterPro" id="IPR002130">
    <property type="entry name" value="Cyclophilin-type_PPIase_dom"/>
</dbReference>
<evidence type="ECO:0000259" key="9">
    <source>
        <dbReference type="PROSITE" id="PS50072"/>
    </source>
</evidence>
<gene>
    <name evidence="10" type="ORF">HKI87_04g33070</name>
</gene>
<feature type="compositionally biased region" description="Pro residues" evidence="8">
    <location>
        <begin position="48"/>
        <end position="58"/>
    </location>
</feature>
<keyword evidence="3 7" id="KW-0853">WD repeat</keyword>
<dbReference type="InterPro" id="IPR015943">
    <property type="entry name" value="WD40/YVTN_repeat-like_dom_sf"/>
</dbReference>
<protein>
    <recommendedName>
        <fullName evidence="2">peptidylprolyl isomerase</fullName>
        <ecNumber evidence="2">5.2.1.8</ecNumber>
    </recommendedName>
</protein>
<evidence type="ECO:0000256" key="2">
    <source>
        <dbReference type="ARBA" id="ARBA00013194"/>
    </source>
</evidence>
<dbReference type="SUPFAM" id="SSF50978">
    <property type="entry name" value="WD40 repeat-like"/>
    <property type="match status" value="1"/>
</dbReference>
<dbReference type="EC" id="5.2.1.8" evidence="2"/>
<proteinExistence type="predicted"/>
<feature type="region of interest" description="Disordered" evidence="8">
    <location>
        <begin position="1"/>
        <end position="68"/>
    </location>
</feature>
<feature type="repeat" description="WD" evidence="7">
    <location>
        <begin position="233"/>
        <end position="264"/>
    </location>
</feature>
<dbReference type="Proteomes" id="UP001472866">
    <property type="component" value="Chromosome 04"/>
</dbReference>
<dbReference type="PANTHER" id="PTHR45625:SF4">
    <property type="entry name" value="PEPTIDYLPROLYL ISOMERASE DOMAIN AND WD REPEAT-CONTAINING PROTEIN 1"/>
    <property type="match status" value="1"/>
</dbReference>
<evidence type="ECO:0000256" key="5">
    <source>
        <dbReference type="ARBA" id="ARBA00023110"/>
    </source>
</evidence>
<evidence type="ECO:0000256" key="8">
    <source>
        <dbReference type="SAM" id="MobiDB-lite"/>
    </source>
</evidence>
<dbReference type="AlphaFoldDB" id="A0AAX4P741"/>
<feature type="domain" description="PPIase cyclophilin-type" evidence="9">
    <location>
        <begin position="538"/>
        <end position="684"/>
    </location>
</feature>